<keyword evidence="3" id="KW-0238">DNA-binding</keyword>
<dbReference type="Gene3D" id="3.40.50.1360">
    <property type="match status" value="1"/>
</dbReference>
<dbReference type="InterPro" id="IPR036388">
    <property type="entry name" value="WH-like_DNA-bd_sf"/>
</dbReference>
<protein>
    <submittedName>
        <fullName evidence="6">Sugar-binding transcriptional regulator</fullName>
    </submittedName>
</protein>
<dbReference type="SUPFAM" id="SSF100950">
    <property type="entry name" value="NagB/RpiA/CoA transferase-like"/>
    <property type="match status" value="1"/>
</dbReference>
<dbReference type="Gene3D" id="1.10.10.10">
    <property type="entry name" value="Winged helix-like DNA-binding domain superfamily/Winged helix DNA-binding domain"/>
    <property type="match status" value="1"/>
</dbReference>
<evidence type="ECO:0000313" key="6">
    <source>
        <dbReference type="EMBL" id="MCE7029433.1"/>
    </source>
</evidence>
<dbReference type="Pfam" id="PF04198">
    <property type="entry name" value="Sugar-bind"/>
    <property type="match status" value="1"/>
</dbReference>
<evidence type="ECO:0000256" key="1">
    <source>
        <dbReference type="ARBA" id="ARBA00010466"/>
    </source>
</evidence>
<keyword evidence="4" id="KW-0804">Transcription</keyword>
<evidence type="ECO:0000256" key="4">
    <source>
        <dbReference type="ARBA" id="ARBA00023163"/>
    </source>
</evidence>
<sequence>MASGSTKRNGDASLAVRAAWLHYAGGITQAEVAKRLKVSNATASRLIASAHESGAVRVSVVGTVADCLSLGERLREKFGLARCEVVPDLGEEGLPLRALGRAGAAFLERTIESAEGITLGLGHGRTLAAAIDAMSDVDGSGLEFVSLLGGVTRNYAANPHDVMFRLAQKTGVASYCLPVPFFANTAQDRDVLLAQRGVRQIFDKALGADIMVVGIGTVVTDTQLRVSGMLEAHEIEEARAAGAVGELLGHFFDAEGRPVPTSLDGRTVSPGLDNLSGRRVVAIAGGPEKVAPLSAVLRSGYVSDLIVDEVTALALESM</sequence>
<feature type="domain" description="Sugar-binding" evidence="5">
    <location>
        <begin position="64"/>
        <end position="315"/>
    </location>
</feature>
<gene>
    <name evidence="6" type="ORF">LZD57_15690</name>
</gene>
<reference evidence="6" key="1">
    <citation type="submission" date="2022-01" db="EMBL/GenBank/DDBJ databases">
        <title>Jiella avicenniae sp. nov., a novel endophytic bacterium isolated from bark of Avicennia marina.</title>
        <authorList>
            <person name="Tuo L."/>
        </authorList>
    </citation>
    <scope>NUCLEOTIDE SEQUENCE</scope>
    <source>
        <strain evidence="6">CBK1P-4</strain>
    </source>
</reference>
<proteinExistence type="inferred from homology"/>
<dbReference type="AlphaFoldDB" id="A0A9X1P526"/>
<keyword evidence="7" id="KW-1185">Reference proteome</keyword>
<dbReference type="Proteomes" id="UP001139035">
    <property type="component" value="Unassembled WGS sequence"/>
</dbReference>
<name>A0A9X1P526_9HYPH</name>
<dbReference type="InterPro" id="IPR051054">
    <property type="entry name" value="SorC_transcr_regulators"/>
</dbReference>
<evidence type="ECO:0000259" key="5">
    <source>
        <dbReference type="Pfam" id="PF04198"/>
    </source>
</evidence>
<evidence type="ECO:0000313" key="7">
    <source>
        <dbReference type="Proteomes" id="UP001139035"/>
    </source>
</evidence>
<dbReference type="PANTHER" id="PTHR34294">
    <property type="entry name" value="TRANSCRIPTIONAL REGULATOR-RELATED"/>
    <property type="match status" value="1"/>
</dbReference>
<dbReference type="InterPro" id="IPR037171">
    <property type="entry name" value="NagB/RpiA_transferase-like"/>
</dbReference>
<dbReference type="PANTHER" id="PTHR34294:SF1">
    <property type="entry name" value="TRANSCRIPTIONAL REGULATOR LSRR"/>
    <property type="match status" value="1"/>
</dbReference>
<dbReference type="RefSeq" id="WP_233720427.1">
    <property type="nucleotide sequence ID" value="NZ_JAJUWU010000016.1"/>
</dbReference>
<comment type="caution">
    <text evidence="6">The sequence shown here is derived from an EMBL/GenBank/DDBJ whole genome shotgun (WGS) entry which is preliminary data.</text>
</comment>
<accession>A0A9X1P526</accession>
<evidence type="ECO:0000256" key="2">
    <source>
        <dbReference type="ARBA" id="ARBA00023015"/>
    </source>
</evidence>
<evidence type="ECO:0000256" key="3">
    <source>
        <dbReference type="ARBA" id="ARBA00023125"/>
    </source>
</evidence>
<dbReference type="GO" id="GO:0003677">
    <property type="term" value="F:DNA binding"/>
    <property type="evidence" value="ECO:0007669"/>
    <property type="project" value="UniProtKB-KW"/>
</dbReference>
<dbReference type="InterPro" id="IPR007324">
    <property type="entry name" value="Sugar-bd_dom_put"/>
</dbReference>
<organism evidence="6 7">
    <name type="scientific">Jiella avicenniae</name>
    <dbReference type="NCBI Taxonomy" id="2907202"/>
    <lineage>
        <taxon>Bacteria</taxon>
        <taxon>Pseudomonadati</taxon>
        <taxon>Pseudomonadota</taxon>
        <taxon>Alphaproteobacteria</taxon>
        <taxon>Hyphomicrobiales</taxon>
        <taxon>Aurantimonadaceae</taxon>
        <taxon>Jiella</taxon>
    </lineage>
</organism>
<dbReference type="EMBL" id="JAJUWU010000016">
    <property type="protein sequence ID" value="MCE7029433.1"/>
    <property type="molecule type" value="Genomic_DNA"/>
</dbReference>
<keyword evidence="2" id="KW-0805">Transcription regulation</keyword>
<comment type="similarity">
    <text evidence="1">Belongs to the SorC transcriptional regulatory family.</text>
</comment>
<dbReference type="GO" id="GO:0030246">
    <property type="term" value="F:carbohydrate binding"/>
    <property type="evidence" value="ECO:0007669"/>
    <property type="project" value="InterPro"/>
</dbReference>